<dbReference type="InterPro" id="IPR000835">
    <property type="entry name" value="HTH_MarR-typ"/>
</dbReference>
<dbReference type="Pfam" id="PF12802">
    <property type="entry name" value="MarR_2"/>
    <property type="match status" value="1"/>
</dbReference>
<keyword evidence="1" id="KW-0805">Transcription regulation</keyword>
<dbReference type="PROSITE" id="PS50995">
    <property type="entry name" value="HTH_MARR_2"/>
    <property type="match status" value="1"/>
</dbReference>
<evidence type="ECO:0000313" key="5">
    <source>
        <dbReference type="EMBL" id="SKB91405.1"/>
    </source>
</evidence>
<dbReference type="EMBL" id="FUZF01000014">
    <property type="protein sequence ID" value="SKB91405.1"/>
    <property type="molecule type" value="Genomic_DNA"/>
</dbReference>
<dbReference type="GO" id="GO:0003700">
    <property type="term" value="F:DNA-binding transcription factor activity"/>
    <property type="evidence" value="ECO:0007669"/>
    <property type="project" value="InterPro"/>
</dbReference>
<dbReference type="InterPro" id="IPR036390">
    <property type="entry name" value="WH_DNA-bd_sf"/>
</dbReference>
<evidence type="ECO:0000259" key="4">
    <source>
        <dbReference type="PROSITE" id="PS50995"/>
    </source>
</evidence>
<dbReference type="OrthoDB" id="961069at2"/>
<dbReference type="STRING" id="1513896.SAMN05660841_03045"/>
<keyword evidence="2 5" id="KW-0238">DNA-binding</keyword>
<evidence type="ECO:0000313" key="6">
    <source>
        <dbReference type="Proteomes" id="UP000190150"/>
    </source>
</evidence>
<reference evidence="6" key="1">
    <citation type="submission" date="2017-02" db="EMBL/GenBank/DDBJ databases">
        <authorList>
            <person name="Varghese N."/>
            <person name="Submissions S."/>
        </authorList>
    </citation>
    <scope>NUCLEOTIDE SEQUENCE [LARGE SCALE GENOMIC DNA]</scope>
    <source>
        <strain evidence="6">DSM 24091</strain>
    </source>
</reference>
<protein>
    <submittedName>
        <fullName evidence="5">DNA-binding transcriptional regulator, MarR family</fullName>
    </submittedName>
</protein>
<evidence type="ECO:0000256" key="2">
    <source>
        <dbReference type="ARBA" id="ARBA00023125"/>
    </source>
</evidence>
<dbReference type="Gene3D" id="1.10.10.10">
    <property type="entry name" value="Winged helix-like DNA-binding domain superfamily/Winged helix DNA-binding domain"/>
    <property type="match status" value="1"/>
</dbReference>
<feature type="domain" description="HTH marR-type" evidence="4">
    <location>
        <begin position="61"/>
        <end position="194"/>
    </location>
</feature>
<sequence length="225" mass="25565">MKYSLMKDVIGLLEEFEEGAVEGGYPQNIKGFERWVSDKSPSNDLEIEPFWIGKEKGRSADSAISTMLVHMNRYAKSYSKSAISGSPFSTQEEFIYLINLQAFGAMTKMELIKRNIHEKPVGMQTINRLINLGWVSQRESSTDKRSKVVMITEEGIKILNDQMGRIRQATSIVTGNLTNKEKMDLIKLLSKLNDFHHALYMQSIDNDLLLDVAYQTYKESQATPA</sequence>
<keyword evidence="3" id="KW-0804">Transcription</keyword>
<evidence type="ECO:0000256" key="3">
    <source>
        <dbReference type="ARBA" id="ARBA00023163"/>
    </source>
</evidence>
<proteinExistence type="predicted"/>
<keyword evidence="6" id="KW-1185">Reference proteome</keyword>
<dbReference type="AlphaFoldDB" id="A0A1T5F5D0"/>
<name>A0A1T5F5D0_9SPHI</name>
<accession>A0A1T5F5D0</accession>
<dbReference type="SUPFAM" id="SSF46785">
    <property type="entry name" value="Winged helix' DNA-binding domain"/>
    <property type="match status" value="1"/>
</dbReference>
<dbReference type="PANTHER" id="PTHR42756">
    <property type="entry name" value="TRANSCRIPTIONAL REGULATOR, MARR"/>
    <property type="match status" value="1"/>
</dbReference>
<dbReference type="RefSeq" id="WP_079644257.1">
    <property type="nucleotide sequence ID" value="NZ_FUZF01000014.1"/>
</dbReference>
<dbReference type="PRINTS" id="PR00598">
    <property type="entry name" value="HTHMARR"/>
</dbReference>
<gene>
    <name evidence="5" type="ORF">SAMN05660841_03045</name>
</gene>
<organism evidence="5 6">
    <name type="scientific">Sphingobacterium nematocida</name>
    <dbReference type="NCBI Taxonomy" id="1513896"/>
    <lineage>
        <taxon>Bacteria</taxon>
        <taxon>Pseudomonadati</taxon>
        <taxon>Bacteroidota</taxon>
        <taxon>Sphingobacteriia</taxon>
        <taxon>Sphingobacteriales</taxon>
        <taxon>Sphingobacteriaceae</taxon>
        <taxon>Sphingobacterium</taxon>
    </lineage>
</organism>
<dbReference type="InterPro" id="IPR036388">
    <property type="entry name" value="WH-like_DNA-bd_sf"/>
</dbReference>
<dbReference type="PANTHER" id="PTHR42756:SF1">
    <property type="entry name" value="TRANSCRIPTIONAL REPRESSOR OF EMRAB OPERON"/>
    <property type="match status" value="1"/>
</dbReference>
<dbReference type="GO" id="GO:0003677">
    <property type="term" value="F:DNA binding"/>
    <property type="evidence" value="ECO:0007669"/>
    <property type="project" value="UniProtKB-KW"/>
</dbReference>
<dbReference type="Proteomes" id="UP000190150">
    <property type="component" value="Unassembled WGS sequence"/>
</dbReference>
<evidence type="ECO:0000256" key="1">
    <source>
        <dbReference type="ARBA" id="ARBA00023015"/>
    </source>
</evidence>